<organism evidence="1 2">
    <name type="scientific">Campylobacter upsaliensis</name>
    <dbReference type="NCBI Taxonomy" id="28080"/>
    <lineage>
        <taxon>Bacteria</taxon>
        <taxon>Pseudomonadati</taxon>
        <taxon>Campylobacterota</taxon>
        <taxon>Epsilonproteobacteria</taxon>
        <taxon>Campylobacterales</taxon>
        <taxon>Campylobacteraceae</taxon>
        <taxon>Campylobacter</taxon>
    </lineage>
</organism>
<evidence type="ECO:0000313" key="1">
    <source>
        <dbReference type="EMBL" id="VEG85263.1"/>
    </source>
</evidence>
<dbReference type="AlphaFoldDB" id="A0A3S4TGE5"/>
<protein>
    <submittedName>
        <fullName evidence="1">Uncharacterized protein</fullName>
    </submittedName>
</protein>
<reference evidence="1 2" key="1">
    <citation type="submission" date="2018-12" db="EMBL/GenBank/DDBJ databases">
        <authorList>
            <consortium name="Pathogen Informatics"/>
        </authorList>
    </citation>
    <scope>NUCLEOTIDE SEQUENCE [LARGE SCALE GENOMIC DNA]</scope>
    <source>
        <strain evidence="1 2">NCTC11541</strain>
    </source>
</reference>
<sequence>MYELNNFWLEIVLLNTNILEQFLHLYLCELLLIKPFFTTKKLPQFGHFFCSYFSSPLNDEFKGYFSSFYQHFLPLSRNLWLF</sequence>
<accession>A0A3S4TGE5</accession>
<proteinExistence type="predicted"/>
<evidence type="ECO:0000313" key="2">
    <source>
        <dbReference type="Proteomes" id="UP000278157"/>
    </source>
</evidence>
<dbReference type="Proteomes" id="UP000278157">
    <property type="component" value="Chromosome"/>
</dbReference>
<dbReference type="EMBL" id="LR134372">
    <property type="protein sequence ID" value="VEG85263.1"/>
    <property type="molecule type" value="Genomic_DNA"/>
</dbReference>
<gene>
    <name evidence="1" type="ORF">NCTC11541_01307</name>
</gene>
<name>A0A3S4TGE5_CAMUP</name>